<gene>
    <name evidence="2" type="ORF">TAV2_LOCUS4980</name>
</gene>
<dbReference type="EMBL" id="OU466858">
    <property type="protein sequence ID" value="CAH2047123.1"/>
    <property type="molecule type" value="Genomic_DNA"/>
</dbReference>
<dbReference type="SUPFAM" id="SSF53098">
    <property type="entry name" value="Ribonuclease H-like"/>
    <property type="match status" value="1"/>
</dbReference>
<dbReference type="PANTHER" id="PTHR34146">
    <property type="entry name" value="POLYNUCLEOTIDYL TRANSFERASE, RIBONUCLEASE H-LIKE SUPERFAMILY PROTEIN-RELATED"/>
    <property type="match status" value="1"/>
</dbReference>
<organism evidence="2 3">
    <name type="scientific">Thlaspi arvense</name>
    <name type="common">Field penny-cress</name>
    <dbReference type="NCBI Taxonomy" id="13288"/>
    <lineage>
        <taxon>Eukaryota</taxon>
        <taxon>Viridiplantae</taxon>
        <taxon>Streptophyta</taxon>
        <taxon>Embryophyta</taxon>
        <taxon>Tracheophyta</taxon>
        <taxon>Spermatophyta</taxon>
        <taxon>Magnoliopsida</taxon>
        <taxon>eudicotyledons</taxon>
        <taxon>Gunneridae</taxon>
        <taxon>Pentapetalae</taxon>
        <taxon>rosids</taxon>
        <taxon>malvids</taxon>
        <taxon>Brassicales</taxon>
        <taxon>Brassicaceae</taxon>
        <taxon>Thlaspideae</taxon>
        <taxon>Thlaspi</taxon>
    </lineage>
</organism>
<dbReference type="InterPro" id="IPR044730">
    <property type="entry name" value="RNase_H-like_dom_plant"/>
</dbReference>
<name>A0AAU9RP05_THLAR</name>
<accession>A0AAU9RP05</accession>
<dbReference type="InterPro" id="IPR012337">
    <property type="entry name" value="RNaseH-like_sf"/>
</dbReference>
<protein>
    <recommendedName>
        <fullName evidence="1">RNase H type-1 domain-containing protein</fullName>
    </recommendedName>
</protein>
<dbReference type="PANTHER" id="PTHR34146:SF3">
    <property type="entry name" value="POLYNUCLEOTIDYL TRANSFERASE, RIBONUCLEASE H-LIKE SUPERFAMILY PROTEIN"/>
    <property type="match status" value="1"/>
</dbReference>
<reference evidence="2 3" key="1">
    <citation type="submission" date="2022-03" db="EMBL/GenBank/DDBJ databases">
        <authorList>
            <person name="Nunn A."/>
            <person name="Chopra R."/>
            <person name="Nunn A."/>
            <person name="Contreras Garrido A."/>
        </authorList>
    </citation>
    <scope>NUCLEOTIDE SEQUENCE [LARGE SCALE GENOMIC DNA]</scope>
</reference>
<evidence type="ECO:0000313" key="2">
    <source>
        <dbReference type="EMBL" id="CAH2047123.1"/>
    </source>
</evidence>
<dbReference type="GO" id="GO:0004523">
    <property type="term" value="F:RNA-DNA hybrid ribonuclease activity"/>
    <property type="evidence" value="ECO:0007669"/>
    <property type="project" value="InterPro"/>
</dbReference>
<dbReference type="Pfam" id="PF13456">
    <property type="entry name" value="RVT_3"/>
    <property type="match status" value="1"/>
</dbReference>
<keyword evidence="3" id="KW-1185">Reference proteome</keyword>
<dbReference type="GO" id="GO:0003676">
    <property type="term" value="F:nucleic acid binding"/>
    <property type="evidence" value="ECO:0007669"/>
    <property type="project" value="InterPro"/>
</dbReference>
<feature type="domain" description="RNase H type-1" evidence="1">
    <location>
        <begin position="47"/>
        <end position="174"/>
    </location>
</feature>
<dbReference type="CDD" id="cd06222">
    <property type="entry name" value="RNase_H_like"/>
    <property type="match status" value="1"/>
</dbReference>
<proteinExistence type="predicted"/>
<dbReference type="InterPro" id="IPR002156">
    <property type="entry name" value="RNaseH_domain"/>
</dbReference>
<evidence type="ECO:0000313" key="3">
    <source>
        <dbReference type="Proteomes" id="UP000836841"/>
    </source>
</evidence>
<dbReference type="InterPro" id="IPR036397">
    <property type="entry name" value="RNaseH_sf"/>
</dbReference>
<dbReference type="Proteomes" id="UP000836841">
    <property type="component" value="Chromosome 2"/>
</dbReference>
<dbReference type="Gene3D" id="3.30.420.10">
    <property type="entry name" value="Ribonuclease H-like superfamily/Ribonuclease H"/>
    <property type="match status" value="1"/>
</dbReference>
<sequence length="187" mass="20785">MAFMEKQHWEEAINVEMQCSGITPFVPPPNKNLNDLTEDNSAYFCLVDASWVSTSHRAGIGWSLHSKEGIQLLVGSASIPSTQTALQAEAMALLMAVQHLQALGYTHITLVGDCKVLYEILQQHNRGFQRPAISHASIATLIQDILALAIPVSFCFQYAPRCFLQEADKLAKTARQHGTEYCIKWIL</sequence>
<evidence type="ECO:0000259" key="1">
    <source>
        <dbReference type="Pfam" id="PF13456"/>
    </source>
</evidence>
<dbReference type="AlphaFoldDB" id="A0AAU9RP05"/>